<evidence type="ECO:0000256" key="5">
    <source>
        <dbReference type="ARBA" id="ARBA00023136"/>
    </source>
</evidence>
<evidence type="ECO:0000259" key="8">
    <source>
        <dbReference type="Pfam" id="PF12076"/>
    </source>
</evidence>
<dbReference type="Pfam" id="PF12076">
    <property type="entry name" value="CER1-like_C"/>
    <property type="match status" value="1"/>
</dbReference>
<keyword evidence="10" id="KW-1185">Reference proteome</keyword>
<proteinExistence type="inferred from homology"/>
<feature type="transmembrane region" description="Helical" evidence="6">
    <location>
        <begin position="133"/>
        <end position="161"/>
    </location>
</feature>
<feature type="domain" description="Very-long-chain aldehyde decarbonylase CER1-like C-terminal" evidence="8">
    <location>
        <begin position="267"/>
        <end position="428"/>
    </location>
</feature>
<evidence type="ECO:0000256" key="6">
    <source>
        <dbReference type="SAM" id="Phobius"/>
    </source>
</evidence>
<feature type="domain" description="Fatty acid hydroxylase" evidence="7">
    <location>
        <begin position="82"/>
        <end position="219"/>
    </location>
</feature>
<evidence type="ECO:0000256" key="4">
    <source>
        <dbReference type="ARBA" id="ARBA00022989"/>
    </source>
</evidence>
<keyword evidence="3 6" id="KW-0812">Transmembrane</keyword>
<dbReference type="InterPro" id="IPR006694">
    <property type="entry name" value="Fatty_acid_hydroxylase"/>
</dbReference>
<dbReference type="PANTHER" id="PTHR11863">
    <property type="entry name" value="STEROL DESATURASE"/>
    <property type="match status" value="1"/>
</dbReference>
<keyword evidence="5 6" id="KW-0472">Membrane</keyword>
<gene>
    <name evidence="9" type="ORF">F3Y22_tig00110187pilonHSYRG00150</name>
</gene>
<dbReference type="GO" id="GO:0008610">
    <property type="term" value="P:lipid biosynthetic process"/>
    <property type="evidence" value="ECO:0007669"/>
    <property type="project" value="InterPro"/>
</dbReference>
<dbReference type="EMBL" id="VEPZ02000867">
    <property type="protein sequence ID" value="KAE8714859.1"/>
    <property type="molecule type" value="Genomic_DNA"/>
</dbReference>
<name>A0A6A3BJ79_HIBSY</name>
<dbReference type="Proteomes" id="UP000436088">
    <property type="component" value="Unassembled WGS sequence"/>
</dbReference>
<dbReference type="InterPro" id="IPR021940">
    <property type="entry name" value="CER1-like_C"/>
</dbReference>
<sequence length="437" mass="49848">MASKPGILTDWPWKPLGSFKPLVIEQPKAPTGLWTRLSNLTKLTGMIKYCSMQSCFTWPTNTFQELHTQIWRTDSAILIMLLHAGPVDFLYYWLHRALHHNYLYSPYHSHHYSSIVTEPISSLPLVHPFAELIAYYVLFMTPVLITVLTGTASIIATAGYITFVDFMNSMGHCNFELIPNRVSIFPPLKYLMYTPSYHSLHHTQFRTNYSLFMPIYDYITCMSEELNKYGEVYARKHPKLKVKLVDGSSLAVAVLLNNISKGTTQLLLRGKLTKVAVAVAFALSRKGIQVSVPREDEYEKLDKSFGSEGKLVMSKSYSSYKIWLAGHELTEKEQQKAAKGTLFTPFSQFPPKRMRKDCFYHTTPAMEIPRALENVDSCENWLPRRVMSVSRIARIVHGLEGWEEHECGSTISNIDKVWEASLKHGSEPLRIPALSKS</sequence>
<organism evidence="9 10">
    <name type="scientific">Hibiscus syriacus</name>
    <name type="common">Rose of Sharon</name>
    <dbReference type="NCBI Taxonomy" id="106335"/>
    <lineage>
        <taxon>Eukaryota</taxon>
        <taxon>Viridiplantae</taxon>
        <taxon>Streptophyta</taxon>
        <taxon>Embryophyta</taxon>
        <taxon>Tracheophyta</taxon>
        <taxon>Spermatophyta</taxon>
        <taxon>Magnoliopsida</taxon>
        <taxon>eudicotyledons</taxon>
        <taxon>Gunneridae</taxon>
        <taxon>Pentapetalae</taxon>
        <taxon>rosids</taxon>
        <taxon>malvids</taxon>
        <taxon>Malvales</taxon>
        <taxon>Malvaceae</taxon>
        <taxon>Malvoideae</taxon>
        <taxon>Hibiscus</taxon>
    </lineage>
</organism>
<dbReference type="GO" id="GO:0016491">
    <property type="term" value="F:oxidoreductase activity"/>
    <property type="evidence" value="ECO:0007669"/>
    <property type="project" value="InterPro"/>
</dbReference>
<dbReference type="AlphaFoldDB" id="A0A6A3BJ79"/>
<evidence type="ECO:0000256" key="1">
    <source>
        <dbReference type="ARBA" id="ARBA00004141"/>
    </source>
</evidence>
<comment type="similarity">
    <text evidence="2">Belongs to the sterol desaturase family.</text>
</comment>
<comment type="caution">
    <text evidence="9">The sequence shown here is derived from an EMBL/GenBank/DDBJ whole genome shotgun (WGS) entry which is preliminary data.</text>
</comment>
<dbReference type="GO" id="GO:0016020">
    <property type="term" value="C:membrane"/>
    <property type="evidence" value="ECO:0007669"/>
    <property type="project" value="UniProtKB-SubCell"/>
</dbReference>
<dbReference type="InterPro" id="IPR050307">
    <property type="entry name" value="Sterol_Desaturase_Related"/>
</dbReference>
<dbReference type="GO" id="GO:0005506">
    <property type="term" value="F:iron ion binding"/>
    <property type="evidence" value="ECO:0007669"/>
    <property type="project" value="InterPro"/>
</dbReference>
<evidence type="ECO:0000256" key="2">
    <source>
        <dbReference type="ARBA" id="ARBA00009324"/>
    </source>
</evidence>
<reference evidence="9" key="1">
    <citation type="submission" date="2019-09" db="EMBL/GenBank/DDBJ databases">
        <title>Draft genome information of white flower Hibiscus syriacus.</title>
        <authorList>
            <person name="Kim Y.-M."/>
        </authorList>
    </citation>
    <scope>NUCLEOTIDE SEQUENCE [LARGE SCALE GENOMIC DNA]</scope>
    <source>
        <strain evidence="9">YM2019G1</strain>
    </source>
</reference>
<comment type="subcellular location">
    <subcellularLocation>
        <location evidence="1">Membrane</location>
        <topology evidence="1">Multi-pass membrane protein</topology>
    </subcellularLocation>
</comment>
<evidence type="ECO:0000313" key="9">
    <source>
        <dbReference type="EMBL" id="KAE8714859.1"/>
    </source>
</evidence>
<keyword evidence="4 6" id="KW-1133">Transmembrane helix</keyword>
<evidence type="ECO:0000313" key="10">
    <source>
        <dbReference type="Proteomes" id="UP000436088"/>
    </source>
</evidence>
<accession>A0A6A3BJ79</accession>
<protein>
    <submittedName>
        <fullName evidence="9">Protein ECERIFERUM 1</fullName>
    </submittedName>
</protein>
<evidence type="ECO:0000259" key="7">
    <source>
        <dbReference type="Pfam" id="PF04116"/>
    </source>
</evidence>
<dbReference type="Pfam" id="PF04116">
    <property type="entry name" value="FA_hydroxylase"/>
    <property type="match status" value="1"/>
</dbReference>
<evidence type="ECO:0000256" key="3">
    <source>
        <dbReference type="ARBA" id="ARBA00022692"/>
    </source>
</evidence>